<reference evidence="1 2" key="1">
    <citation type="journal article" date="2019" name="Int. J. Syst. Evol. Microbiol.">
        <title>The Global Catalogue of Microorganisms (GCM) 10K type strain sequencing project: providing services to taxonomists for standard genome sequencing and annotation.</title>
        <authorList>
            <consortium name="The Broad Institute Genomics Platform"/>
            <consortium name="The Broad Institute Genome Sequencing Center for Infectious Disease"/>
            <person name="Wu L."/>
            <person name="Ma J."/>
        </authorList>
    </citation>
    <scope>NUCLEOTIDE SEQUENCE [LARGE SCALE GENOMIC DNA]</scope>
    <source>
        <strain evidence="1 2">JCM 14162</strain>
    </source>
</reference>
<gene>
    <name evidence="1" type="ORF">GCM10009096_20690</name>
</gene>
<evidence type="ECO:0000313" key="2">
    <source>
        <dbReference type="Proteomes" id="UP001500713"/>
    </source>
</evidence>
<name>A0ABN1AKB9_9SPHN</name>
<accession>A0ABN1AKB9</accession>
<proteinExistence type="predicted"/>
<comment type="caution">
    <text evidence="1">The sequence shown here is derived from an EMBL/GenBank/DDBJ whole genome shotgun (WGS) entry which is preliminary data.</text>
</comment>
<protein>
    <recommendedName>
        <fullName evidence="3">Transposase</fullName>
    </recommendedName>
</protein>
<evidence type="ECO:0008006" key="3">
    <source>
        <dbReference type="Google" id="ProtNLM"/>
    </source>
</evidence>
<dbReference type="Proteomes" id="UP001500713">
    <property type="component" value="Unassembled WGS sequence"/>
</dbReference>
<organism evidence="1 2">
    <name type="scientific">Parasphingorhabdus litoris</name>
    <dbReference type="NCBI Taxonomy" id="394733"/>
    <lineage>
        <taxon>Bacteria</taxon>
        <taxon>Pseudomonadati</taxon>
        <taxon>Pseudomonadota</taxon>
        <taxon>Alphaproteobacteria</taxon>
        <taxon>Sphingomonadales</taxon>
        <taxon>Sphingomonadaceae</taxon>
        <taxon>Parasphingorhabdus</taxon>
    </lineage>
</organism>
<evidence type="ECO:0000313" key="1">
    <source>
        <dbReference type="EMBL" id="GAA0478620.1"/>
    </source>
</evidence>
<keyword evidence="2" id="KW-1185">Reference proteome</keyword>
<sequence length="71" mass="7540">MHIFVQKVASRGKNVTLKIAQICGSQVSIITICGIIDAIDTPSDVLSQVGRQKKGAGKPAPIMLTKCPLNH</sequence>
<dbReference type="EMBL" id="BAAAEM010000002">
    <property type="protein sequence ID" value="GAA0478620.1"/>
    <property type="molecule type" value="Genomic_DNA"/>
</dbReference>